<keyword evidence="2" id="KW-0238">DNA-binding</keyword>
<accession>A0ABU9YWG0</accession>
<evidence type="ECO:0000313" key="7">
    <source>
        <dbReference type="Proteomes" id="UP001410394"/>
    </source>
</evidence>
<reference evidence="6 7" key="1">
    <citation type="journal article" date="2018" name="Int. J. Syst. Evol. Microbiol.">
        <title>Uliginosibacterium sediminicola sp. nov., isolated from freshwater sediment.</title>
        <authorList>
            <person name="Hwang W.M."/>
            <person name="Kim S.M."/>
            <person name="Kang K."/>
            <person name="Ahn T.Y."/>
        </authorList>
    </citation>
    <scope>NUCLEOTIDE SEQUENCE [LARGE SCALE GENOMIC DNA]</scope>
    <source>
        <strain evidence="6 7">M1-21</strain>
    </source>
</reference>
<dbReference type="EMBL" id="JBDIVE010000002">
    <property type="protein sequence ID" value="MEN3068062.1"/>
    <property type="molecule type" value="Genomic_DNA"/>
</dbReference>
<comment type="caution">
    <text evidence="6">The sequence shown here is derived from an EMBL/GenBank/DDBJ whole genome shotgun (WGS) entry which is preliminary data.</text>
</comment>
<dbReference type="InterPro" id="IPR008920">
    <property type="entry name" value="TF_FadR/GntR_C"/>
</dbReference>
<dbReference type="CDD" id="cd07377">
    <property type="entry name" value="WHTH_GntR"/>
    <property type="match status" value="1"/>
</dbReference>
<evidence type="ECO:0000256" key="4">
    <source>
        <dbReference type="SAM" id="MobiDB-lite"/>
    </source>
</evidence>
<dbReference type="Pfam" id="PF00392">
    <property type="entry name" value="GntR"/>
    <property type="match status" value="1"/>
</dbReference>
<evidence type="ECO:0000256" key="1">
    <source>
        <dbReference type="ARBA" id="ARBA00023015"/>
    </source>
</evidence>
<dbReference type="InterPro" id="IPR036390">
    <property type="entry name" value="WH_DNA-bd_sf"/>
</dbReference>
<dbReference type="SMART" id="SM00345">
    <property type="entry name" value="HTH_GNTR"/>
    <property type="match status" value="1"/>
</dbReference>
<protein>
    <submittedName>
        <fullName evidence="6">FadR/GntR family transcriptional regulator</fullName>
    </submittedName>
</protein>
<dbReference type="SMART" id="SM00895">
    <property type="entry name" value="FCD"/>
    <property type="match status" value="1"/>
</dbReference>
<dbReference type="InterPro" id="IPR011711">
    <property type="entry name" value="GntR_C"/>
</dbReference>
<organism evidence="6 7">
    <name type="scientific">Uliginosibacterium sediminicola</name>
    <dbReference type="NCBI Taxonomy" id="2024550"/>
    <lineage>
        <taxon>Bacteria</taxon>
        <taxon>Pseudomonadati</taxon>
        <taxon>Pseudomonadota</taxon>
        <taxon>Betaproteobacteria</taxon>
        <taxon>Rhodocyclales</taxon>
        <taxon>Zoogloeaceae</taxon>
        <taxon>Uliginosibacterium</taxon>
    </lineage>
</organism>
<dbReference type="RefSeq" id="WP_345918825.1">
    <property type="nucleotide sequence ID" value="NZ_JBDIVE010000002.1"/>
</dbReference>
<dbReference type="Proteomes" id="UP001410394">
    <property type="component" value="Unassembled WGS sequence"/>
</dbReference>
<dbReference type="SUPFAM" id="SSF48008">
    <property type="entry name" value="GntR ligand-binding domain-like"/>
    <property type="match status" value="1"/>
</dbReference>
<dbReference type="Gene3D" id="1.10.10.10">
    <property type="entry name" value="Winged helix-like DNA-binding domain superfamily/Winged helix DNA-binding domain"/>
    <property type="match status" value="1"/>
</dbReference>
<dbReference type="Pfam" id="PF07729">
    <property type="entry name" value="FCD"/>
    <property type="match status" value="1"/>
</dbReference>
<keyword evidence="7" id="KW-1185">Reference proteome</keyword>
<name>A0ABU9YWG0_9RHOO</name>
<evidence type="ECO:0000313" key="6">
    <source>
        <dbReference type="EMBL" id="MEN3068062.1"/>
    </source>
</evidence>
<proteinExistence type="predicted"/>
<dbReference type="PANTHER" id="PTHR43537:SF5">
    <property type="entry name" value="UXU OPERON TRANSCRIPTIONAL REGULATOR"/>
    <property type="match status" value="1"/>
</dbReference>
<feature type="domain" description="HTH gntR-type" evidence="5">
    <location>
        <begin position="14"/>
        <end position="82"/>
    </location>
</feature>
<dbReference type="InterPro" id="IPR000524">
    <property type="entry name" value="Tscrpt_reg_HTH_GntR"/>
</dbReference>
<evidence type="ECO:0000259" key="5">
    <source>
        <dbReference type="PROSITE" id="PS50949"/>
    </source>
</evidence>
<gene>
    <name evidence="6" type="ORF">ABDB84_06195</name>
</gene>
<keyword evidence="1" id="KW-0805">Transcription regulation</keyword>
<dbReference type="InterPro" id="IPR036388">
    <property type="entry name" value="WH-like_DNA-bd_sf"/>
</dbReference>
<dbReference type="PROSITE" id="PS50949">
    <property type="entry name" value="HTH_GNTR"/>
    <property type="match status" value="1"/>
</dbReference>
<dbReference type="PRINTS" id="PR00035">
    <property type="entry name" value="HTHGNTR"/>
</dbReference>
<evidence type="ECO:0000256" key="2">
    <source>
        <dbReference type="ARBA" id="ARBA00023125"/>
    </source>
</evidence>
<dbReference type="Gene3D" id="1.20.120.530">
    <property type="entry name" value="GntR ligand-binding domain-like"/>
    <property type="match status" value="1"/>
</dbReference>
<evidence type="ECO:0000256" key="3">
    <source>
        <dbReference type="ARBA" id="ARBA00023163"/>
    </source>
</evidence>
<feature type="region of interest" description="Disordered" evidence="4">
    <location>
        <begin position="1"/>
        <end position="23"/>
    </location>
</feature>
<dbReference type="SUPFAM" id="SSF46785">
    <property type="entry name" value="Winged helix' DNA-binding domain"/>
    <property type="match status" value="1"/>
</dbReference>
<keyword evidence="3" id="KW-0804">Transcription</keyword>
<sequence>MPGTSRLKARHPHESLASSLAGDLMQRIERGELNPGSKLPSERELMASYGVSRSVVREATSSLRSAGRVSTQQGRGAFVLAKAGPSSRPLSDAPARATSQRTPIELLEVRLGLEVQAASLAARRRTPESLLAIEHAWQSLSIVLEGGGSNVSRKDREFHAAIARGTQNPYFADTLSSLVQLRPERTQRQFSSEAARKAHMQQVRAEHEQIFLAIARGDADSAAAAMHLHLANSLQRLSQGMPADVVDSKPVRKGNHS</sequence>
<dbReference type="PANTHER" id="PTHR43537">
    <property type="entry name" value="TRANSCRIPTIONAL REGULATOR, GNTR FAMILY"/>
    <property type="match status" value="1"/>
</dbReference>